<proteinExistence type="predicted"/>
<feature type="non-terminal residue" evidence="3">
    <location>
        <position position="1"/>
    </location>
</feature>
<dbReference type="GO" id="GO:0006012">
    <property type="term" value="P:galactose metabolic process"/>
    <property type="evidence" value="ECO:0007669"/>
    <property type="project" value="InterPro"/>
</dbReference>
<reference evidence="3 4" key="1">
    <citation type="submission" date="2015-09" db="EMBL/GenBank/DDBJ databases">
        <title>Draft genome sequence of Kouleothrix aurantiaca JCM 19913.</title>
        <authorList>
            <person name="Hemp J."/>
        </authorList>
    </citation>
    <scope>NUCLEOTIDE SEQUENCE [LARGE SCALE GENOMIC DNA]</scope>
    <source>
        <strain evidence="3 4">COM-B</strain>
    </source>
</reference>
<name>A0A0P9FBW7_9CHLR</name>
<dbReference type="InterPro" id="IPR029062">
    <property type="entry name" value="Class_I_gatase-like"/>
</dbReference>
<sequence length="252" mass="26689">ADVRLMEQIRSYYAPLYARNSAVDYAGPNSDLSAYSAVLVPNLYMVRDTTAQALEQYVSGGGTLAMSFFSGIADENEHIRLGGYPAPFRRMLGLRVEELDPYIPGQQNGAQTADGSTFTCDLWSDVIDLEGATALATFTGDFYAGRPAVTQHAFGAGQAFYSGTRLSAEGMEWLLDRVLGVAGIATRSGVPATVELIERAAGAQRFLFALNHSAAPATLPLTGTFTDALSGQDVAGEVELGPYGVAVLRGGE</sequence>
<gene>
    <name evidence="3" type="ORF">SE17_29020</name>
</gene>
<dbReference type="PANTHER" id="PTHR36447:SF1">
    <property type="entry name" value="BETA-GALACTOSIDASE GANA"/>
    <property type="match status" value="1"/>
</dbReference>
<dbReference type="CDD" id="cd03143">
    <property type="entry name" value="A4_beta-galactosidase_middle_domain"/>
    <property type="match status" value="1"/>
</dbReference>
<dbReference type="GO" id="GO:0004565">
    <property type="term" value="F:beta-galactosidase activity"/>
    <property type="evidence" value="ECO:0007669"/>
    <property type="project" value="InterPro"/>
</dbReference>
<feature type="domain" description="Beta-galactosidase trimerisation" evidence="1">
    <location>
        <begin position="2"/>
        <end position="184"/>
    </location>
</feature>
<comment type="caution">
    <text evidence="3">The sequence shown here is derived from an EMBL/GenBank/DDBJ whole genome shotgun (WGS) entry which is preliminary data.</text>
</comment>
<dbReference type="Proteomes" id="UP000050509">
    <property type="component" value="Unassembled WGS sequence"/>
</dbReference>
<organism evidence="3 4">
    <name type="scientific">Kouleothrix aurantiaca</name>
    <dbReference type="NCBI Taxonomy" id="186479"/>
    <lineage>
        <taxon>Bacteria</taxon>
        <taxon>Bacillati</taxon>
        <taxon>Chloroflexota</taxon>
        <taxon>Chloroflexia</taxon>
        <taxon>Chloroflexales</taxon>
        <taxon>Roseiflexineae</taxon>
        <taxon>Roseiflexaceae</taxon>
        <taxon>Kouleothrix</taxon>
    </lineage>
</organism>
<dbReference type="InterPro" id="IPR013780">
    <property type="entry name" value="Glyco_hydro_b"/>
</dbReference>
<evidence type="ECO:0008006" key="5">
    <source>
        <dbReference type="Google" id="ProtNLM"/>
    </source>
</evidence>
<dbReference type="Pfam" id="PF08532">
    <property type="entry name" value="Glyco_hydro_42M"/>
    <property type="match status" value="1"/>
</dbReference>
<dbReference type="InterPro" id="IPR013739">
    <property type="entry name" value="Beta_galactosidase_C"/>
</dbReference>
<dbReference type="Gene3D" id="3.40.50.880">
    <property type="match status" value="1"/>
</dbReference>
<dbReference type="SUPFAM" id="SSF52317">
    <property type="entry name" value="Class I glutamine amidotransferase-like"/>
    <property type="match status" value="1"/>
</dbReference>
<dbReference type="Gene3D" id="2.60.40.1180">
    <property type="entry name" value="Golgi alpha-mannosidase II"/>
    <property type="match status" value="1"/>
</dbReference>
<evidence type="ECO:0000313" key="4">
    <source>
        <dbReference type="Proteomes" id="UP000050509"/>
    </source>
</evidence>
<evidence type="ECO:0000259" key="1">
    <source>
        <dbReference type="Pfam" id="PF08532"/>
    </source>
</evidence>
<dbReference type="AlphaFoldDB" id="A0A0P9FBW7"/>
<dbReference type="InterPro" id="IPR013738">
    <property type="entry name" value="Beta_galactosidase_Trimer"/>
</dbReference>
<dbReference type="EMBL" id="LJCR01001590">
    <property type="protein sequence ID" value="KPV50083.1"/>
    <property type="molecule type" value="Genomic_DNA"/>
</dbReference>
<dbReference type="PATRIC" id="fig|186479.3.peg.2321"/>
<dbReference type="InterPro" id="IPR003476">
    <property type="entry name" value="Glyco_hydro_42"/>
</dbReference>
<feature type="domain" description="Beta-galactosidase C-terminal" evidence="2">
    <location>
        <begin position="194"/>
        <end position="249"/>
    </location>
</feature>
<dbReference type="PANTHER" id="PTHR36447">
    <property type="entry name" value="BETA-GALACTOSIDASE GANA"/>
    <property type="match status" value="1"/>
</dbReference>
<dbReference type="Pfam" id="PF08533">
    <property type="entry name" value="Glyco_hydro_42C"/>
    <property type="match status" value="1"/>
</dbReference>
<accession>A0A0P9FBW7</accession>
<protein>
    <recommendedName>
        <fullName evidence="5">Beta-galactosidase</fullName>
    </recommendedName>
</protein>
<evidence type="ECO:0000259" key="2">
    <source>
        <dbReference type="Pfam" id="PF08533"/>
    </source>
</evidence>
<evidence type="ECO:0000313" key="3">
    <source>
        <dbReference type="EMBL" id="KPV50083.1"/>
    </source>
</evidence>
<keyword evidence="4" id="KW-1185">Reference proteome</keyword>